<comment type="caution">
    <text evidence="1">The sequence shown here is derived from an EMBL/GenBank/DDBJ whole genome shotgun (WGS) entry which is preliminary data.</text>
</comment>
<protein>
    <submittedName>
        <fullName evidence="1">Uncharacterized protein</fullName>
    </submittedName>
</protein>
<name>A0ABU2C6U4_9BURK</name>
<keyword evidence="2" id="KW-1185">Reference proteome</keyword>
<reference evidence="1 2" key="1">
    <citation type="submission" date="2023-07" db="EMBL/GenBank/DDBJ databases">
        <title>Sorghum-associated microbial communities from plants grown in Nebraska, USA.</title>
        <authorList>
            <person name="Schachtman D."/>
        </authorList>
    </citation>
    <scope>NUCLEOTIDE SEQUENCE [LARGE SCALE GENOMIC DNA]</scope>
    <source>
        <strain evidence="1 2">BE313</strain>
    </source>
</reference>
<dbReference type="Proteomes" id="UP001180487">
    <property type="component" value="Unassembled WGS sequence"/>
</dbReference>
<accession>A0ABU2C6U4</accession>
<dbReference type="EMBL" id="JAVDXT010000001">
    <property type="protein sequence ID" value="MDR7377061.1"/>
    <property type="molecule type" value="Genomic_DNA"/>
</dbReference>
<evidence type="ECO:0000313" key="2">
    <source>
        <dbReference type="Proteomes" id="UP001180487"/>
    </source>
</evidence>
<organism evidence="1 2">
    <name type="scientific">Rhodoferax ferrireducens</name>
    <dbReference type="NCBI Taxonomy" id="192843"/>
    <lineage>
        <taxon>Bacteria</taxon>
        <taxon>Pseudomonadati</taxon>
        <taxon>Pseudomonadota</taxon>
        <taxon>Betaproteobacteria</taxon>
        <taxon>Burkholderiales</taxon>
        <taxon>Comamonadaceae</taxon>
        <taxon>Rhodoferax</taxon>
    </lineage>
</organism>
<evidence type="ECO:0000313" key="1">
    <source>
        <dbReference type="EMBL" id="MDR7377061.1"/>
    </source>
</evidence>
<dbReference type="RefSeq" id="WP_310372458.1">
    <property type="nucleotide sequence ID" value="NZ_JAVDXT010000001.1"/>
</dbReference>
<proteinExistence type="predicted"/>
<sequence length="421" mass="46815">MTPADRELSLENFRQIVGNDIDRIAARLAARAGEIKARVAVDLLSVIRDSLVFGLHAVVNKDERPIFQFGTQQAFFFLHYFVRAYLGSDLYSRSVLRGRLNDGVDSEMGLPALFLELAQAHTYLRWGNDVEFLEAGEVSAPDLLVRSRYQKLYVECKCVFVGSRQGLPAKATVDVVHLATKYLASIGTGRFEKLLTVEYVGSLPVPKDAIPNLAAIFMNCEDLVSISSCKYWKLEVSALPEGITQDDYKFNSYGSGHPALRGYAFCPVPNAGFVVVRSIHEWKLDEAISDVTSKALKQLPSEGYRIAAIQILGSGPLALKYEKGFVDVAHLAMSKHDNRRRFAEQARKKNGFVGLQILGDFYTQENGLGDVVLNYPGGTWLSSHAPDSSMWACGFMNMLPSELVKMFQQAAYDSSAVWWFP</sequence>
<gene>
    <name evidence="1" type="ORF">J2X19_001719</name>
</gene>